<protein>
    <submittedName>
        <fullName evidence="2">Uncharacterized protein</fullName>
    </submittedName>
</protein>
<sequence>MRKKILQFRTLWALLLVGLAASTFAQAQMNGNVYTMEKDYANPQRFDIKVDSPVTFYDEGGPDKGMTALGPFLVHFVPANKGDKLTISFDELALSPNGGKLLIYNGKVKLQQEYDEWNDQYDYVIPSETPSLTLTSSSKAASSTFTSTDESGAITVVYVSQSGGNNWKAILSTGVASNMTYVATETTFSSLPTTLGARQTPLATLKIITKDRLNPLTLDAVKLDIQDNDNILSNLKLMDEKGDVFTFDPASGVIGGGALSSGSNNFKLLADIDPDKYLKNATIKVQSVTISGTQYTLNELHTFAATDEVRLSTTPYTYLVSRRLRLYDDGGATDKISEKFDGYATFLSADTGKKVSVTFNKLNLFTYSGRADKLEVYDGRTRQADKLLATYLNKPGTTYATGEEGSLTVSLKSVTGASFGDGFEAVVDLFTPQKMEIESASVKGNAQVAVLTPGKAPVAAGVLSVSARHTLSPLSLTKVSFNISEEGAALLDRVYVYNASGSLKLGSAEVKGGIFTVTLDKPFELADGEKSFTIKADANLRAGGGNRTAFKLESITTSDAKETKASDQSAVIECMTETKAVATLGKQTIYLYNDWEFIDEKNDFGKHVTTGGQRIVTFINPDDAKKVELDFSNFNVPFSYMGGINATFTIYDGESNSGKILWELTTSNQKTGPSEPVRSSGKALTVYINYNGFGNTGSFSAIARSYEPKPMKVLSSGQGATEVVTAGIGDADQPVATFHVTTEGALIPLTISKVEFGLQHFEAIKSLALFLEDNLAAKGTVVPNGETVLMTLSEPVSLTEGTNNFKLCATIAETAQQGTKVGFSVNKIIFSDGSEYKITAPSNPILVELQNIFKHPAGGKNVEKRVIGELTYLDYAGKEKLTKEAMHSSVTFLPNNAGEIITVDVKSLDIARGDKLTVYKGKEIKEENKLFDLSFNRYMGGINHPVFCSDLDVDGGALTFDYNKTSYAYGNYEGWEMTVKSIKPRERFVTFVKAESIAPTAAMQGASKLGMLKLTVKVEGETGATVIPQIKVVNNGFQRIAVLNGGSKANFDMNMPEVAFAAKTGEVLLTATEHWSENGTYYLYLVGDVAADAVAGSAVGITLKEVNGVSASEEAAASVAQGMKGTYTVGSADADFADLNSLSNALSKGISGAVTILFKAGTYSDTIRVQNIPGVSETNTLTFGSESGKAKDVIFDGENKPKVGTSPRAYFTVSGTPYVTIENITFRSEKLIRVYEYQLCAEEGSHYFTVKGCRFELPKQPSNAGYNTTPRSLVIYSSIESPIERNNSHTLIENNTFVGGEFALNHCGSGGVSNLPTENVVIRNNTFIDQSKIAVYVNTFIRNLLIEGNKIITDNEFGGKKGFKGIHLVTGNLNERITANSIILSGAEDPQAIVLKSLSKRYNDPILVDNNLIVVRGTSNSRNMKGISIDRTSDVKIVHNTIRMEGSYTNAKHLFWPLELKMGNGYLVQNNLIQNMAGDFVVAVLSTDVPKFSHNAYYTNGTLFGRYNKQGETKAVEAKDFAEWTAYTGEEGSINQKATFLSDETGALLGGGAFNCGLPYEGITTDITGAKRNSEHPTVGAFEFEDDTMLPLEFKSVFAVTQSTSAQVKLVVLRNAKLHYSLKPSDLEAPTVEELLAIEPKMVAKQEEITLPFDNLLEAKSYTLYAVLEAVSEIKKTDLLKVLTFTTEIKPTAPATFDHVADYEEGKPFADGTMRFTGFKITKEENNGIAEMNGTSATIQLTNSLDDLELDAFKLRAQGKVTLETNKGKKLVVPGNFNADWRTIDLKGISPLNTLTITVAEGVAVAIDDFGAAPGELKLEISEPTTTKEGEVATITFMAPEAVYPLTYVMEPANKVGKISEAKEIWFTRLGELLSPATTTEYRLTLTDQRGRTETAYSFVMVNPQDGKSYAIADFENPIFLDEGIGKARNTRPMMSGSFSFPLEYNSKYQSFTGIAFSQATDTEFNGDWKTGQYFVPAGKGAANSKSFAIGFMPSDRTKGTLATLSNDLIAQPIQGAYFSMTSWQKAFTETAKNAPDQPKGFKDGDFIEVTLTADNGASVVLVLADWRNGKKELMDKWTYTDLTSLGNVRSLYATFKSSRASTFEGVTYDDAPAYLAFDNLGGKPEGNEEVITPAVDRQILVAGRELVVKGAEGVNVLVYDLSGRLVYSVVATSDDFRRTLPLENGNYVVVCADKQVKVTLR</sequence>
<dbReference type="RefSeq" id="WP_411915862.1">
    <property type="nucleotide sequence ID" value="NZ_BAAFSF010000004.1"/>
</dbReference>
<evidence type="ECO:0000313" key="2">
    <source>
        <dbReference type="EMBL" id="GAB1252092.1"/>
    </source>
</evidence>
<dbReference type="Pfam" id="PF14717">
    <property type="entry name" value="DUF4465"/>
    <property type="match status" value="1"/>
</dbReference>
<keyword evidence="1" id="KW-0732">Signal</keyword>
<accession>A0ABQ0E338</accession>
<evidence type="ECO:0000256" key="1">
    <source>
        <dbReference type="SAM" id="SignalP"/>
    </source>
</evidence>
<dbReference type="InterPro" id="IPR027828">
    <property type="entry name" value="DUF4465"/>
</dbReference>
<dbReference type="Gene3D" id="2.60.120.1350">
    <property type="entry name" value="Protein of unknown function DUF4465"/>
    <property type="match status" value="1"/>
</dbReference>
<feature type="chain" id="PRO_5045039253" evidence="1">
    <location>
        <begin position="28"/>
        <end position="2202"/>
    </location>
</feature>
<dbReference type="Proteomes" id="UP001628220">
    <property type="component" value="Unassembled WGS sequence"/>
</dbReference>
<name>A0ABQ0E338_9PORP</name>
<gene>
    <name evidence="2" type="ORF">Tsumi_11980</name>
</gene>
<dbReference type="EMBL" id="BAAFSF010000004">
    <property type="protein sequence ID" value="GAB1252092.1"/>
    <property type="molecule type" value="Genomic_DNA"/>
</dbReference>
<evidence type="ECO:0000313" key="3">
    <source>
        <dbReference type="Proteomes" id="UP001628220"/>
    </source>
</evidence>
<dbReference type="InterPro" id="IPR011050">
    <property type="entry name" value="Pectin_lyase_fold/virulence"/>
</dbReference>
<dbReference type="Gene3D" id="2.160.20.10">
    <property type="entry name" value="Single-stranded right-handed beta-helix, Pectin lyase-like"/>
    <property type="match status" value="1"/>
</dbReference>
<dbReference type="InterPro" id="IPR012334">
    <property type="entry name" value="Pectin_lyas_fold"/>
</dbReference>
<organism evidence="2 3">
    <name type="scientific">Porphyromonas miyakawae</name>
    <dbReference type="NCBI Taxonomy" id="3137470"/>
    <lineage>
        <taxon>Bacteria</taxon>
        <taxon>Pseudomonadati</taxon>
        <taxon>Bacteroidota</taxon>
        <taxon>Bacteroidia</taxon>
        <taxon>Bacteroidales</taxon>
        <taxon>Porphyromonadaceae</taxon>
        <taxon>Porphyromonas</taxon>
    </lineage>
</organism>
<reference evidence="2 3" key="1">
    <citation type="journal article" date="2025" name="Int. J. Syst. Evol. Microbiol.">
        <title>Desulfovibrio falkowii sp. nov., Porphyromonas miyakawae sp. nov., Mediterraneibacter flintii sp. nov. and Owariibacterium komagatae gen. nov., sp. nov., isolated from human faeces.</title>
        <authorList>
            <person name="Hamaguchi T."/>
            <person name="Ohara M."/>
            <person name="Hisatomi A."/>
            <person name="Sekiguchi K."/>
            <person name="Takeda J.I."/>
            <person name="Ueyama J."/>
            <person name="Ito M."/>
            <person name="Nishiwaki H."/>
            <person name="Ogi T."/>
            <person name="Hirayama M."/>
            <person name="Ohkuma M."/>
            <person name="Sakamoto M."/>
            <person name="Ohno K."/>
        </authorList>
    </citation>
    <scope>NUCLEOTIDE SEQUENCE [LARGE SCALE GENOMIC DNA]</scope>
    <source>
        <strain evidence="2 3">13CB11C</strain>
    </source>
</reference>
<proteinExistence type="predicted"/>
<keyword evidence="3" id="KW-1185">Reference proteome</keyword>
<comment type="caution">
    <text evidence="2">The sequence shown here is derived from an EMBL/GenBank/DDBJ whole genome shotgun (WGS) entry which is preliminary data.</text>
</comment>
<dbReference type="SUPFAM" id="SSF51126">
    <property type="entry name" value="Pectin lyase-like"/>
    <property type="match status" value="1"/>
</dbReference>
<feature type="signal peptide" evidence="1">
    <location>
        <begin position="1"/>
        <end position="27"/>
    </location>
</feature>